<sequence length="246" mass="27557">MPALLGHHQPEKMSNSKSSRIPLFIVIGVLTVWSIISLVIIVVWATSSEMKAANQCQKEMQTLREKYEGEKVERTKDRKAFDELLTQGWKNQSALQKQIDQYKEQIQSENISLSATLQENIILKGNITFLANKIEEYKLIKENLTAEIRLQKGQIEALEHNLTLKAKELASCEALGLASKQLQTAAEEQKRACETTKQNLEEQLTKCKIVEQHVNQAEHSGSGAQGITMSSVSLAMIVCLTLLLVP</sequence>
<feature type="transmembrane region" description="Helical" evidence="2">
    <location>
        <begin position="21"/>
        <end position="45"/>
    </location>
</feature>
<dbReference type="AlphaFoldDB" id="A0A6P6KX05"/>
<accession>A0A6P6KX05</accession>
<evidence type="ECO:0000256" key="2">
    <source>
        <dbReference type="SAM" id="Phobius"/>
    </source>
</evidence>
<dbReference type="RefSeq" id="XP_026076840.1">
    <property type="nucleotide sequence ID" value="XM_026221055.1"/>
</dbReference>
<dbReference type="KEGG" id="caua:113055085"/>
<keyword evidence="2" id="KW-0472">Membrane</keyword>
<evidence type="ECO:0000256" key="1">
    <source>
        <dbReference type="SAM" id="Coils"/>
    </source>
</evidence>
<gene>
    <name evidence="4" type="primary">LOC113055085</name>
</gene>
<protein>
    <submittedName>
        <fullName evidence="4">Uncharacterized protein LOC113055085</fullName>
    </submittedName>
</protein>
<keyword evidence="2" id="KW-0812">Transmembrane</keyword>
<keyword evidence="3" id="KW-1185">Reference proteome</keyword>
<evidence type="ECO:0000313" key="4">
    <source>
        <dbReference type="RefSeq" id="XP_026076840.1"/>
    </source>
</evidence>
<dbReference type="GeneID" id="113055085"/>
<name>A0A6P6KX05_CARAU</name>
<feature type="coiled-coil region" evidence="1">
    <location>
        <begin position="53"/>
        <end position="206"/>
    </location>
</feature>
<keyword evidence="2" id="KW-1133">Transmembrane helix</keyword>
<feature type="transmembrane region" description="Helical" evidence="2">
    <location>
        <begin position="226"/>
        <end position="245"/>
    </location>
</feature>
<dbReference type="Proteomes" id="UP000515129">
    <property type="component" value="Chromosome 36"/>
</dbReference>
<keyword evidence="1" id="KW-0175">Coiled coil</keyword>
<reference evidence="4" key="1">
    <citation type="submission" date="2025-08" db="UniProtKB">
        <authorList>
            <consortium name="RefSeq"/>
        </authorList>
    </citation>
    <scope>IDENTIFICATION</scope>
    <source>
        <strain evidence="4">Wakin</strain>
        <tissue evidence="4">Muscle</tissue>
    </source>
</reference>
<evidence type="ECO:0000313" key="3">
    <source>
        <dbReference type="Proteomes" id="UP000515129"/>
    </source>
</evidence>
<proteinExistence type="predicted"/>
<dbReference type="OrthoDB" id="8942450at2759"/>
<organism evidence="3 4">
    <name type="scientific">Carassius auratus</name>
    <name type="common">Goldfish</name>
    <dbReference type="NCBI Taxonomy" id="7957"/>
    <lineage>
        <taxon>Eukaryota</taxon>
        <taxon>Metazoa</taxon>
        <taxon>Chordata</taxon>
        <taxon>Craniata</taxon>
        <taxon>Vertebrata</taxon>
        <taxon>Euteleostomi</taxon>
        <taxon>Actinopterygii</taxon>
        <taxon>Neopterygii</taxon>
        <taxon>Teleostei</taxon>
        <taxon>Ostariophysi</taxon>
        <taxon>Cypriniformes</taxon>
        <taxon>Cyprinidae</taxon>
        <taxon>Cyprininae</taxon>
        <taxon>Carassius</taxon>
    </lineage>
</organism>